<evidence type="ECO:0000256" key="1">
    <source>
        <dbReference type="ARBA" id="ARBA00022617"/>
    </source>
</evidence>
<evidence type="ECO:0000256" key="4">
    <source>
        <dbReference type="PROSITE-ProRule" id="PRU00433"/>
    </source>
</evidence>
<reference evidence="6 7" key="1">
    <citation type="journal article" date="2016" name="BMC Genomics">
        <title>Combined genomic and structural analyses of a cultured magnetotactic bacterium reveals its niche adaptation to a dynamic environment.</title>
        <authorList>
            <person name="Araujo A.C."/>
            <person name="Morillo V."/>
            <person name="Cypriano J."/>
            <person name="Teixeira L.C."/>
            <person name="Leao P."/>
            <person name="Lyra S."/>
            <person name="Almeida L.G."/>
            <person name="Bazylinski D.A."/>
            <person name="Vasconcellos A.T."/>
            <person name="Abreu F."/>
            <person name="Lins U."/>
        </authorList>
    </citation>
    <scope>NUCLEOTIDE SEQUENCE [LARGE SCALE GENOMIC DNA]</scope>
    <source>
        <strain evidence="6 7">IT-1</strain>
    </source>
</reference>
<dbReference type="GO" id="GO:0020037">
    <property type="term" value="F:heme binding"/>
    <property type="evidence" value="ECO:0007669"/>
    <property type="project" value="InterPro"/>
</dbReference>
<dbReference type="Proteomes" id="UP000194003">
    <property type="component" value="Unassembled WGS sequence"/>
</dbReference>
<keyword evidence="3 4" id="KW-0408">Iron</keyword>
<sequence length="146" mass="15905">MKKNWKAIGVGVGIVGFVAAMNALTPKQGDSMTAMSHGPAGPSPIALAPPQAVPAEHQAGVTAFQSVCAECHGQWGQGTDHGPPLVHDYYKPSHHADYAFHQALRRGVRAHHWRFGNMPPQPKVTMQQANDIVGFVRWWQRENGIL</sequence>
<dbReference type="InterPro" id="IPR009056">
    <property type="entry name" value="Cyt_c-like_dom"/>
</dbReference>
<dbReference type="InterPro" id="IPR036909">
    <property type="entry name" value="Cyt_c-like_dom_sf"/>
</dbReference>
<dbReference type="Pfam" id="PF00034">
    <property type="entry name" value="Cytochrom_C"/>
    <property type="match status" value="1"/>
</dbReference>
<organism evidence="6 7">
    <name type="scientific">Magnetofaba australis IT-1</name>
    <dbReference type="NCBI Taxonomy" id="1434232"/>
    <lineage>
        <taxon>Bacteria</taxon>
        <taxon>Pseudomonadati</taxon>
        <taxon>Pseudomonadota</taxon>
        <taxon>Magnetococcia</taxon>
        <taxon>Magnetococcales</taxon>
        <taxon>Magnetococcaceae</taxon>
        <taxon>Magnetofaba</taxon>
    </lineage>
</organism>
<evidence type="ECO:0000256" key="2">
    <source>
        <dbReference type="ARBA" id="ARBA00022723"/>
    </source>
</evidence>
<protein>
    <submittedName>
        <fullName evidence="6">Putative cytochrome c class I</fullName>
    </submittedName>
</protein>
<dbReference type="Gene3D" id="1.10.760.10">
    <property type="entry name" value="Cytochrome c-like domain"/>
    <property type="match status" value="1"/>
</dbReference>
<dbReference type="AlphaFoldDB" id="A0A1Y2K437"/>
<dbReference type="EMBL" id="LVJN01000019">
    <property type="protein sequence ID" value="OSM04128.1"/>
    <property type="molecule type" value="Genomic_DNA"/>
</dbReference>
<evidence type="ECO:0000256" key="3">
    <source>
        <dbReference type="ARBA" id="ARBA00023004"/>
    </source>
</evidence>
<name>A0A1Y2K437_9PROT</name>
<dbReference type="GO" id="GO:0009055">
    <property type="term" value="F:electron transfer activity"/>
    <property type="evidence" value="ECO:0007669"/>
    <property type="project" value="InterPro"/>
</dbReference>
<evidence type="ECO:0000313" key="6">
    <source>
        <dbReference type="EMBL" id="OSM04128.1"/>
    </source>
</evidence>
<dbReference type="PROSITE" id="PS51007">
    <property type="entry name" value="CYTC"/>
    <property type="match status" value="1"/>
</dbReference>
<evidence type="ECO:0000259" key="5">
    <source>
        <dbReference type="PROSITE" id="PS51007"/>
    </source>
</evidence>
<comment type="caution">
    <text evidence="6">The sequence shown here is derived from an EMBL/GenBank/DDBJ whole genome shotgun (WGS) entry which is preliminary data.</text>
</comment>
<dbReference type="GO" id="GO:0046872">
    <property type="term" value="F:metal ion binding"/>
    <property type="evidence" value="ECO:0007669"/>
    <property type="project" value="UniProtKB-KW"/>
</dbReference>
<proteinExistence type="predicted"/>
<dbReference type="SUPFAM" id="SSF46626">
    <property type="entry name" value="Cytochrome c"/>
    <property type="match status" value="1"/>
</dbReference>
<keyword evidence="2 4" id="KW-0479">Metal-binding</keyword>
<keyword evidence="1 4" id="KW-0349">Heme</keyword>
<accession>A0A1Y2K437</accession>
<gene>
    <name evidence="6" type="ORF">MAIT1_03598</name>
</gene>
<dbReference type="STRING" id="1434232.MAIT1_03598"/>
<keyword evidence="7" id="KW-1185">Reference proteome</keyword>
<evidence type="ECO:0000313" key="7">
    <source>
        <dbReference type="Proteomes" id="UP000194003"/>
    </source>
</evidence>
<feature type="domain" description="Cytochrome c" evidence="5">
    <location>
        <begin position="55"/>
        <end position="140"/>
    </location>
</feature>